<evidence type="ECO:0000313" key="2">
    <source>
        <dbReference type="EMBL" id="NMM98088.1"/>
    </source>
</evidence>
<protein>
    <submittedName>
        <fullName evidence="2">Phage protein</fullName>
    </submittedName>
</protein>
<organism evidence="2 3">
    <name type="scientific">Bifidobacterium olomucense</name>
    <dbReference type="NCBI Taxonomy" id="2675324"/>
    <lineage>
        <taxon>Bacteria</taxon>
        <taxon>Bacillati</taxon>
        <taxon>Actinomycetota</taxon>
        <taxon>Actinomycetes</taxon>
        <taxon>Bifidobacteriales</taxon>
        <taxon>Bifidobacteriaceae</taxon>
        <taxon>Bifidobacterium</taxon>
    </lineage>
</organism>
<feature type="region of interest" description="Disordered" evidence="1">
    <location>
        <begin position="101"/>
        <end position="123"/>
    </location>
</feature>
<dbReference type="EMBL" id="JAAIIG010000003">
    <property type="protein sequence ID" value="NMM98088.1"/>
    <property type="molecule type" value="Genomic_DNA"/>
</dbReference>
<evidence type="ECO:0000313" key="3">
    <source>
        <dbReference type="Proteomes" id="UP000543419"/>
    </source>
</evidence>
<dbReference type="AlphaFoldDB" id="A0A7Y0HWW5"/>
<keyword evidence="3" id="KW-1185">Reference proteome</keyword>
<dbReference type="Proteomes" id="UP000543419">
    <property type="component" value="Unassembled WGS sequence"/>
</dbReference>
<proteinExistence type="predicted"/>
<feature type="compositionally biased region" description="Polar residues" evidence="1">
    <location>
        <begin position="101"/>
        <end position="114"/>
    </location>
</feature>
<name>A0A7Y0HWW5_9BIFI</name>
<gene>
    <name evidence="2" type="ORF">G1C97_1037</name>
</gene>
<reference evidence="2 3" key="1">
    <citation type="submission" date="2020-02" db="EMBL/GenBank/DDBJ databases">
        <title>Characterization of phylogenetic diversity of novel bifidobacterial species isolated in Czech ZOOs.</title>
        <authorList>
            <person name="Lugli G.A."/>
            <person name="Vera N.B."/>
            <person name="Ventura M."/>
        </authorList>
    </citation>
    <scope>NUCLEOTIDE SEQUENCE [LARGE SCALE GENOMIC DNA]</scope>
    <source>
        <strain evidence="2 3">DSM 109959</strain>
    </source>
</reference>
<sequence>MASTLTVSARNVDASLDAAADKRQMELAVSDMLVNAYDWITEAVKATNTDPLQAKSMRAYVYTIEEATKQRDLSKSIQLDAQEMARRADYALGKAIRDGQANGTVTSTGTQIKRGNQHKSGEQLDKAFSTSKKISAYGLFPSGDAKTQAYEMVDNASPEEFDTILAEAHAEGNLSRANVSRKAKSLHTEPVDEVIDVDPATGEIREPHCPKRTVEIFNTIIAGATPSLSVLSLIDWNQIPSGQAVEWHAQLSEAIKSLQSLNKRLSKVMK</sequence>
<accession>A0A7Y0HWW5</accession>
<evidence type="ECO:0000256" key="1">
    <source>
        <dbReference type="SAM" id="MobiDB-lite"/>
    </source>
</evidence>
<comment type="caution">
    <text evidence="2">The sequence shown here is derived from an EMBL/GenBank/DDBJ whole genome shotgun (WGS) entry which is preliminary data.</text>
</comment>